<dbReference type="SUPFAM" id="SSF52091">
    <property type="entry name" value="SpoIIaa-like"/>
    <property type="match status" value="1"/>
</dbReference>
<dbReference type="Gene3D" id="3.30.750.24">
    <property type="entry name" value="STAS domain"/>
    <property type="match status" value="1"/>
</dbReference>
<feature type="domain" description="STAS" evidence="1">
    <location>
        <begin position="18"/>
        <end position="120"/>
    </location>
</feature>
<proteinExistence type="predicted"/>
<accession>A0ABN1FKE8</accession>
<dbReference type="InterPro" id="IPR002645">
    <property type="entry name" value="STAS_dom"/>
</dbReference>
<dbReference type="InterPro" id="IPR036513">
    <property type="entry name" value="STAS_dom_sf"/>
</dbReference>
<dbReference type="EMBL" id="BAAACA010000014">
    <property type="protein sequence ID" value="GAA0592537.1"/>
    <property type="molecule type" value="Genomic_DNA"/>
</dbReference>
<keyword evidence="3" id="KW-1185">Reference proteome</keyword>
<gene>
    <name evidence="2" type="ORF">GCM10010394_22230</name>
</gene>
<dbReference type="RefSeq" id="WP_344072939.1">
    <property type="nucleotide sequence ID" value="NZ_BAAACA010000014.1"/>
</dbReference>
<evidence type="ECO:0000313" key="2">
    <source>
        <dbReference type="EMBL" id="GAA0592537.1"/>
    </source>
</evidence>
<name>A0ABN1FKE8_9ACTN</name>
<sequence length="154" mass="16331">MSAVGGCTVPDRRAARVLRVTVAGARRTALVRVSGEIDIETGRLLEDALYPEGAERIIVDLSGCAFGDCTLLSVLLRARRHLEPVLAGPLPAGIQRLFDLTDTTKAFTITSDVSEALLVQRHGGGARTKSPCSPHDAGITRSACLREVCSRHGA</sequence>
<organism evidence="2 3">
    <name type="scientific">Streptomyces crystallinus</name>
    <dbReference type="NCBI Taxonomy" id="68191"/>
    <lineage>
        <taxon>Bacteria</taxon>
        <taxon>Bacillati</taxon>
        <taxon>Actinomycetota</taxon>
        <taxon>Actinomycetes</taxon>
        <taxon>Kitasatosporales</taxon>
        <taxon>Streptomycetaceae</taxon>
        <taxon>Streptomyces</taxon>
    </lineage>
</organism>
<evidence type="ECO:0000259" key="1">
    <source>
        <dbReference type="PROSITE" id="PS50801"/>
    </source>
</evidence>
<dbReference type="Proteomes" id="UP001500668">
    <property type="component" value="Unassembled WGS sequence"/>
</dbReference>
<comment type="caution">
    <text evidence="2">The sequence shown here is derived from an EMBL/GenBank/DDBJ whole genome shotgun (WGS) entry which is preliminary data.</text>
</comment>
<dbReference type="InterPro" id="IPR058548">
    <property type="entry name" value="MlaB-like_STAS"/>
</dbReference>
<dbReference type="PROSITE" id="PS50801">
    <property type="entry name" value="STAS"/>
    <property type="match status" value="1"/>
</dbReference>
<evidence type="ECO:0000313" key="3">
    <source>
        <dbReference type="Proteomes" id="UP001500668"/>
    </source>
</evidence>
<dbReference type="Pfam" id="PF13466">
    <property type="entry name" value="STAS_2"/>
    <property type="match status" value="1"/>
</dbReference>
<dbReference type="CDD" id="cd07043">
    <property type="entry name" value="STAS_anti-anti-sigma_factors"/>
    <property type="match status" value="1"/>
</dbReference>
<reference evidence="2 3" key="1">
    <citation type="journal article" date="2019" name="Int. J. Syst. Evol. Microbiol.">
        <title>The Global Catalogue of Microorganisms (GCM) 10K type strain sequencing project: providing services to taxonomists for standard genome sequencing and annotation.</title>
        <authorList>
            <consortium name="The Broad Institute Genomics Platform"/>
            <consortium name="The Broad Institute Genome Sequencing Center for Infectious Disease"/>
            <person name="Wu L."/>
            <person name="Ma J."/>
        </authorList>
    </citation>
    <scope>NUCLEOTIDE SEQUENCE [LARGE SCALE GENOMIC DNA]</scope>
    <source>
        <strain evidence="2 3">JCM 5067</strain>
    </source>
</reference>
<protein>
    <recommendedName>
        <fullName evidence="1">STAS domain-containing protein</fullName>
    </recommendedName>
</protein>